<keyword evidence="2" id="KW-1185">Reference proteome</keyword>
<gene>
    <name evidence="1" type="ORF">C4F49_15490</name>
</gene>
<organism evidence="1 2">
    <name type="scientific">Sphingobacterium hungaricum</name>
    <dbReference type="NCBI Taxonomy" id="2082723"/>
    <lineage>
        <taxon>Bacteria</taxon>
        <taxon>Pseudomonadati</taxon>
        <taxon>Bacteroidota</taxon>
        <taxon>Sphingobacteriia</taxon>
        <taxon>Sphingobacteriales</taxon>
        <taxon>Sphingobacteriaceae</taxon>
        <taxon>Sphingobacterium</taxon>
    </lineage>
</organism>
<comment type="caution">
    <text evidence="1">The sequence shown here is derived from an EMBL/GenBank/DDBJ whole genome shotgun (WGS) entry which is preliminary data.</text>
</comment>
<dbReference type="Proteomes" id="UP000616201">
    <property type="component" value="Unassembled WGS sequence"/>
</dbReference>
<dbReference type="EMBL" id="PRDK01000009">
    <property type="protein sequence ID" value="MBE8715087.1"/>
    <property type="molecule type" value="Genomic_DNA"/>
</dbReference>
<evidence type="ECO:0000313" key="1">
    <source>
        <dbReference type="EMBL" id="MBE8715087.1"/>
    </source>
</evidence>
<accession>A0A928UYM0</accession>
<dbReference type="AlphaFoldDB" id="A0A928UYM0"/>
<evidence type="ECO:0000313" key="2">
    <source>
        <dbReference type="Proteomes" id="UP000616201"/>
    </source>
</evidence>
<reference evidence="1" key="1">
    <citation type="submission" date="2018-02" db="EMBL/GenBank/DDBJ databases">
        <authorList>
            <person name="Vasarhelyi B.M."/>
            <person name="Deshmukh S."/>
            <person name="Balint B."/>
            <person name="Kukolya J."/>
        </authorList>
    </citation>
    <scope>NUCLEOTIDE SEQUENCE</scope>
    <source>
        <strain evidence="1">KB22</strain>
    </source>
</reference>
<protein>
    <submittedName>
        <fullName evidence="1">DUF2892 domain-containing protein</fullName>
    </submittedName>
</protein>
<name>A0A928UYM0_9SPHI</name>
<sequence>MMSVLNFVFNQLKDKLDDACEHGEIGNSERILSVISGGFILGVGLKKLFHSPLTGFSGMALGGGLIYRGISGKCAIKGAINAAKEEDEKVTVVEHRYFVK</sequence>
<proteinExistence type="predicted"/>